<organism evidence="2 3">
    <name type="scientific">Staurois parvus</name>
    <dbReference type="NCBI Taxonomy" id="386267"/>
    <lineage>
        <taxon>Eukaryota</taxon>
        <taxon>Metazoa</taxon>
        <taxon>Chordata</taxon>
        <taxon>Craniata</taxon>
        <taxon>Vertebrata</taxon>
        <taxon>Euteleostomi</taxon>
        <taxon>Amphibia</taxon>
        <taxon>Batrachia</taxon>
        <taxon>Anura</taxon>
        <taxon>Neobatrachia</taxon>
        <taxon>Ranoidea</taxon>
        <taxon>Ranidae</taxon>
        <taxon>Staurois</taxon>
    </lineage>
</organism>
<dbReference type="EMBL" id="CATNWA010008938">
    <property type="protein sequence ID" value="CAI9557128.1"/>
    <property type="molecule type" value="Genomic_DNA"/>
</dbReference>
<accession>A0ABN9CAX5</accession>
<evidence type="ECO:0000313" key="3">
    <source>
        <dbReference type="Proteomes" id="UP001162483"/>
    </source>
</evidence>
<feature type="region of interest" description="Disordered" evidence="1">
    <location>
        <begin position="114"/>
        <end position="164"/>
    </location>
</feature>
<feature type="compositionally biased region" description="Low complexity" evidence="1">
    <location>
        <begin position="137"/>
        <end position="152"/>
    </location>
</feature>
<protein>
    <submittedName>
        <fullName evidence="2">Uncharacterized protein</fullName>
    </submittedName>
</protein>
<reference evidence="2" key="1">
    <citation type="submission" date="2023-05" db="EMBL/GenBank/DDBJ databases">
        <authorList>
            <person name="Stuckert A."/>
        </authorList>
    </citation>
    <scope>NUCLEOTIDE SEQUENCE</scope>
</reference>
<keyword evidence="3" id="KW-1185">Reference proteome</keyword>
<evidence type="ECO:0000256" key="1">
    <source>
        <dbReference type="SAM" id="MobiDB-lite"/>
    </source>
</evidence>
<evidence type="ECO:0000313" key="2">
    <source>
        <dbReference type="EMBL" id="CAI9557128.1"/>
    </source>
</evidence>
<proteinExistence type="predicted"/>
<comment type="caution">
    <text evidence="2">The sequence shown here is derived from an EMBL/GenBank/DDBJ whole genome shotgun (WGS) entry which is preliminary data.</text>
</comment>
<gene>
    <name evidence="2" type="ORF">SPARVUS_LOCUS4650177</name>
</gene>
<sequence>PVYSANYHIPVPCSRSLHLSFFNPVKKSSVATAPSSVPASSSSLSSAAPFIYRPVFTYSAPLPSCQLTQSPLSVAWSRSHACCHASWTQSPLLCLMTRCSLPCQMTQCPAVKPDDLMPGDPMPAVKPDDPMPDDPVPRVMPGDPMPAVVPDDPMARCPARRSNA</sequence>
<feature type="non-terminal residue" evidence="2">
    <location>
        <position position="1"/>
    </location>
</feature>
<dbReference type="Proteomes" id="UP001162483">
    <property type="component" value="Unassembled WGS sequence"/>
</dbReference>
<name>A0ABN9CAX5_9NEOB</name>